<gene>
    <name evidence="1" type="ORF">DMH04_33915</name>
</gene>
<evidence type="ECO:0008006" key="3">
    <source>
        <dbReference type="Google" id="ProtNLM"/>
    </source>
</evidence>
<dbReference type="GO" id="GO:0019441">
    <property type="term" value="P:L-tryptophan catabolic process to kynurenine"/>
    <property type="evidence" value="ECO:0007669"/>
    <property type="project" value="InterPro"/>
</dbReference>
<protein>
    <recommendedName>
        <fullName evidence="3">Cyclase family protein</fullName>
    </recommendedName>
</protein>
<accession>A0A428Z0X5</accession>
<dbReference type="PANTHER" id="PTHR34861">
    <property type="match status" value="1"/>
</dbReference>
<dbReference type="Proteomes" id="UP000287547">
    <property type="component" value="Unassembled WGS sequence"/>
</dbReference>
<organism evidence="1 2">
    <name type="scientific">Kibdelosporangium aridum</name>
    <dbReference type="NCBI Taxonomy" id="2030"/>
    <lineage>
        <taxon>Bacteria</taxon>
        <taxon>Bacillati</taxon>
        <taxon>Actinomycetota</taxon>
        <taxon>Actinomycetes</taxon>
        <taxon>Pseudonocardiales</taxon>
        <taxon>Pseudonocardiaceae</taxon>
        <taxon>Kibdelosporangium</taxon>
    </lineage>
</organism>
<dbReference type="Gene3D" id="3.50.30.50">
    <property type="entry name" value="Putative cyclase"/>
    <property type="match status" value="1"/>
</dbReference>
<evidence type="ECO:0000313" key="2">
    <source>
        <dbReference type="Proteomes" id="UP000287547"/>
    </source>
</evidence>
<evidence type="ECO:0000313" key="1">
    <source>
        <dbReference type="EMBL" id="RSM78198.1"/>
    </source>
</evidence>
<comment type="caution">
    <text evidence="1">The sequence shown here is derived from an EMBL/GenBank/DDBJ whole genome shotgun (WGS) entry which is preliminary data.</text>
</comment>
<dbReference type="GO" id="GO:0004061">
    <property type="term" value="F:arylformamidase activity"/>
    <property type="evidence" value="ECO:0007669"/>
    <property type="project" value="InterPro"/>
</dbReference>
<dbReference type="Pfam" id="PF04199">
    <property type="entry name" value="Cyclase"/>
    <property type="match status" value="1"/>
</dbReference>
<dbReference type="SUPFAM" id="SSF102198">
    <property type="entry name" value="Putative cyclase"/>
    <property type="match status" value="1"/>
</dbReference>
<dbReference type="EMBL" id="QHKI01000037">
    <property type="protein sequence ID" value="RSM78198.1"/>
    <property type="molecule type" value="Genomic_DNA"/>
</dbReference>
<proteinExistence type="predicted"/>
<dbReference type="OrthoDB" id="7067800at2"/>
<sequence length="318" mass="34651">MPTYAQLREHVPPGSSWGVFDQDPERGMANFAGPAQVLGALASVTRGAVFSLDYALDAFDPPMARARSVPRHELFAAHPEARDDVLHDFHLQATSQVDGLRHRRASGHGFYNAVPDKDIRAGHPALGVQRWAEKPIAGRGLLIDVEGLLAAEGAPLDHRSGPALDVDVLDRALRAQNESVRPGDLLLVHTGWAGWFLDADPAVRDEVRHARRATGFRQTHEFPEWLWDNQIALLATDTFAVEVLPVAADTYLTSAPEDSGMMHQELIAKLGVPLGELWHLTDLVADSRTHGRWDALVTVKPLHLVGGVGSPPNATALR</sequence>
<dbReference type="AlphaFoldDB" id="A0A428Z0X5"/>
<reference evidence="1 2" key="1">
    <citation type="submission" date="2018-05" db="EMBL/GenBank/DDBJ databases">
        <title>Evolution of GPA BGCs.</title>
        <authorList>
            <person name="Waglechner N."/>
            <person name="Wright G.D."/>
        </authorList>
    </citation>
    <scope>NUCLEOTIDE SEQUENCE [LARGE SCALE GENOMIC DNA]</scope>
    <source>
        <strain evidence="1 2">A82846</strain>
    </source>
</reference>
<name>A0A428Z0X5_KIBAR</name>
<dbReference type="InterPro" id="IPR037175">
    <property type="entry name" value="KFase_sf"/>
</dbReference>
<dbReference type="InterPro" id="IPR007325">
    <property type="entry name" value="KFase/CYL"/>
</dbReference>